<dbReference type="EMBL" id="KZ819304">
    <property type="protein sequence ID" value="PWN95408.1"/>
    <property type="molecule type" value="Genomic_DNA"/>
</dbReference>
<keyword evidence="17" id="KW-1185">Reference proteome</keyword>
<comment type="catalytic activity">
    <reaction evidence="11">
        <text>ATP + H2O = ADP + phosphate + H(+)</text>
        <dbReference type="Rhea" id="RHEA:13065"/>
        <dbReference type="ChEBI" id="CHEBI:15377"/>
        <dbReference type="ChEBI" id="CHEBI:15378"/>
        <dbReference type="ChEBI" id="CHEBI:30616"/>
        <dbReference type="ChEBI" id="CHEBI:43474"/>
        <dbReference type="ChEBI" id="CHEBI:456216"/>
        <dbReference type="EC" id="3.6.4.13"/>
    </reaction>
</comment>
<dbReference type="PROSITE" id="PS51192">
    <property type="entry name" value="HELICASE_ATP_BIND_1"/>
    <property type="match status" value="1"/>
</dbReference>
<evidence type="ECO:0000313" key="17">
    <source>
        <dbReference type="Proteomes" id="UP000245946"/>
    </source>
</evidence>
<keyword evidence="7" id="KW-0347">Helicase</keyword>
<evidence type="ECO:0000256" key="5">
    <source>
        <dbReference type="ARBA" id="ARBA00022741"/>
    </source>
</evidence>
<dbReference type="CDD" id="cd18791">
    <property type="entry name" value="SF2_C_RHA"/>
    <property type="match status" value="1"/>
</dbReference>
<dbReference type="InterPro" id="IPR011709">
    <property type="entry name" value="DEAD-box_helicase_OB_fold"/>
</dbReference>
<dbReference type="PROSITE" id="PS51194">
    <property type="entry name" value="HELICASE_CTER"/>
    <property type="match status" value="1"/>
</dbReference>
<dbReference type="Proteomes" id="UP000245946">
    <property type="component" value="Unassembled WGS sequence"/>
</dbReference>
<dbReference type="GO" id="GO:0016787">
    <property type="term" value="F:hydrolase activity"/>
    <property type="evidence" value="ECO:0007669"/>
    <property type="project" value="UniProtKB-KW"/>
</dbReference>
<keyword evidence="3" id="KW-0150">Chloroplast</keyword>
<dbReference type="InterPro" id="IPR014001">
    <property type="entry name" value="Helicase_ATP-bd"/>
</dbReference>
<feature type="compositionally biased region" description="Acidic residues" evidence="12">
    <location>
        <begin position="443"/>
        <end position="455"/>
    </location>
</feature>
<dbReference type="Pfam" id="PF07717">
    <property type="entry name" value="OB_NTP_bind"/>
    <property type="match status" value="1"/>
</dbReference>
<dbReference type="FunFam" id="3.40.50.300:FF:000819">
    <property type="entry name" value="ATP dependent RNA helicase, putative"/>
    <property type="match status" value="1"/>
</dbReference>
<name>A0A316Z373_9BASI</name>
<evidence type="ECO:0000256" key="1">
    <source>
        <dbReference type="ARBA" id="ARBA00004229"/>
    </source>
</evidence>
<evidence type="ECO:0000259" key="14">
    <source>
        <dbReference type="PROSITE" id="PS51192"/>
    </source>
</evidence>
<dbReference type="InterPro" id="IPR007502">
    <property type="entry name" value="Helicase-assoc_dom"/>
</dbReference>
<dbReference type="Pfam" id="PF04408">
    <property type="entry name" value="WHD_HA2"/>
    <property type="match status" value="1"/>
</dbReference>
<dbReference type="Pfam" id="PF00270">
    <property type="entry name" value="DEAD"/>
    <property type="match status" value="1"/>
</dbReference>
<evidence type="ECO:0000256" key="8">
    <source>
        <dbReference type="ARBA" id="ARBA00022840"/>
    </source>
</evidence>
<feature type="compositionally biased region" description="Basic and acidic residues" evidence="12">
    <location>
        <begin position="613"/>
        <end position="623"/>
    </location>
</feature>
<evidence type="ECO:0000256" key="7">
    <source>
        <dbReference type="ARBA" id="ARBA00022806"/>
    </source>
</evidence>
<feature type="compositionally biased region" description="Basic and acidic residues" evidence="12">
    <location>
        <begin position="385"/>
        <end position="395"/>
    </location>
</feature>
<accession>A0A316Z373</accession>
<keyword evidence="6 16" id="KW-0378">Hydrolase</keyword>
<evidence type="ECO:0000313" key="16">
    <source>
        <dbReference type="EMBL" id="PWN95408.1"/>
    </source>
</evidence>
<keyword evidence="5" id="KW-0547">Nucleotide-binding</keyword>
<dbReference type="InterPro" id="IPR001650">
    <property type="entry name" value="Helicase_C-like"/>
</dbReference>
<feature type="domain" description="UBA" evidence="13">
    <location>
        <begin position="162"/>
        <end position="193"/>
    </location>
</feature>
<dbReference type="Gene3D" id="1.20.120.1080">
    <property type="match status" value="1"/>
</dbReference>
<evidence type="ECO:0000256" key="4">
    <source>
        <dbReference type="ARBA" id="ARBA00022640"/>
    </source>
</evidence>
<keyword evidence="10" id="KW-0809">Transit peptide</keyword>
<dbReference type="EC" id="3.6.4.13" evidence="2"/>
<dbReference type="Pfam" id="PF00271">
    <property type="entry name" value="Helicase_C"/>
    <property type="match status" value="1"/>
</dbReference>
<dbReference type="GO" id="GO:0003723">
    <property type="term" value="F:RNA binding"/>
    <property type="evidence" value="ECO:0007669"/>
    <property type="project" value="UniProtKB-KW"/>
</dbReference>
<dbReference type="RefSeq" id="XP_025595687.1">
    <property type="nucleotide sequence ID" value="XM_025743295.1"/>
</dbReference>
<dbReference type="SUPFAM" id="SSF52540">
    <property type="entry name" value="P-loop containing nucleoside triphosphate hydrolases"/>
    <property type="match status" value="1"/>
</dbReference>
<feature type="region of interest" description="Disordered" evidence="12">
    <location>
        <begin position="613"/>
        <end position="664"/>
    </location>
</feature>
<keyword evidence="8" id="KW-0067">ATP-binding</keyword>
<reference evidence="16 17" key="1">
    <citation type="journal article" date="2018" name="Mol. Biol. Evol.">
        <title>Broad Genomic Sampling Reveals a Smut Pathogenic Ancestry of the Fungal Clade Ustilaginomycotina.</title>
        <authorList>
            <person name="Kijpornyongpan T."/>
            <person name="Mondo S.J."/>
            <person name="Barry K."/>
            <person name="Sandor L."/>
            <person name="Lee J."/>
            <person name="Lipzen A."/>
            <person name="Pangilinan J."/>
            <person name="LaButti K."/>
            <person name="Hainaut M."/>
            <person name="Henrissat B."/>
            <person name="Grigoriev I.V."/>
            <person name="Spatafora J.W."/>
            <person name="Aime M.C."/>
        </authorList>
    </citation>
    <scope>NUCLEOTIDE SEQUENCE [LARGE SCALE GENOMIC DNA]</scope>
    <source>
        <strain evidence="16 17">MCA 4186</strain>
    </source>
</reference>
<feature type="compositionally biased region" description="Acidic residues" evidence="12">
    <location>
        <begin position="932"/>
        <end position="948"/>
    </location>
</feature>
<evidence type="ECO:0000256" key="9">
    <source>
        <dbReference type="ARBA" id="ARBA00022884"/>
    </source>
</evidence>
<dbReference type="Pfam" id="PF21010">
    <property type="entry name" value="HA2_C"/>
    <property type="match status" value="1"/>
</dbReference>
<dbReference type="GO" id="GO:0005524">
    <property type="term" value="F:ATP binding"/>
    <property type="evidence" value="ECO:0007669"/>
    <property type="project" value="UniProtKB-KW"/>
</dbReference>
<feature type="domain" description="Helicase C-terminal" evidence="15">
    <location>
        <begin position="998"/>
        <end position="1163"/>
    </location>
</feature>
<evidence type="ECO:0000256" key="2">
    <source>
        <dbReference type="ARBA" id="ARBA00012552"/>
    </source>
</evidence>
<dbReference type="PROSITE" id="PS50030">
    <property type="entry name" value="UBA"/>
    <property type="match status" value="1"/>
</dbReference>
<comment type="subcellular location">
    <subcellularLocation>
        <location evidence="1">Plastid</location>
        <location evidence="1">Chloroplast</location>
    </subcellularLocation>
</comment>
<feature type="region of interest" description="Disordered" evidence="12">
    <location>
        <begin position="200"/>
        <end position="226"/>
    </location>
</feature>
<dbReference type="STRING" id="58919.A0A316Z373"/>
<evidence type="ECO:0000259" key="13">
    <source>
        <dbReference type="PROSITE" id="PS50030"/>
    </source>
</evidence>
<evidence type="ECO:0000256" key="11">
    <source>
        <dbReference type="ARBA" id="ARBA00047984"/>
    </source>
</evidence>
<dbReference type="GeneID" id="37270839"/>
<dbReference type="FunFam" id="1.20.120.1080:FF:000002">
    <property type="entry name" value="Putative ATP-dependent RNA helicase DHX36"/>
    <property type="match status" value="1"/>
</dbReference>
<feature type="compositionally biased region" description="Low complexity" evidence="12">
    <location>
        <begin position="405"/>
        <end position="442"/>
    </location>
</feature>
<sequence>MAKKKKAALKPNPARGFATTSVPSKRPEPAPEPEPAPAAAAAEAPTQDANAPHTARPGAAEEWDPASAEEMALQSIVERVWERAEKETSRNWKVIEFDRRLASSLPSFAMEIPLRDRILALAPQPSSSATPDVSFASLYPALGPSSLPMALLARALTAHALLLRLGFNAAQADEALRVAGVDVEEAAAYLYATLPDDEADASRARCNRGERDETAEDTTLPPQHPGYTFERTVPTRAAAPAPRVPAAAAALLELSPGELAVRREALRVKLREITALVTELSSAWEGVEPLEDPNGSWGRARAGIVRIDRTSAQLAKAKVAANESEAQPALRAEVADAEKRLVAIKAEVESVREQAGRGKWFDKKAGEEAFRAEVARVELLEKEKEEKRKLEKADLEDGSVDEESSTPAASAASTAAPEEATPQSTAPPSAAPSGAPSEAGDAASDDDAPMFGDMLDEAPTEQTDEATGELITVYPLPAAALRGGGGGKMPRALLGEALRRIDPASSARFEQLGGRSVCRSRLHLRWTPPGAQKAVLDVFTLTTLAAGSPSAADELLAVLALSCIERERHVERGLGKGWREWWDELEVARASERDARRRTHVARIGELVAPRLEEERKKDEEKARLKREKAAAAASSGGLVSHADVDGSGAVTPAEEQRDVQAPAPGRVYSEEEAEAVRAMWQRRTSEQRYAAMLPGRQGLPIANFKEHILEIMANNQIFVLSGETGCGKSTQVPAYIVESCLSQGLPCRVYVTEPRRISAISLAERVSQELGEAPGVVGSDSSLVGSGVRLESKIGKNARLVYATTGIVLRMLEGGRLEGITHIILDEVHERSIESDFLLIILKSLMEVRKDLKVILMSATLDAERISAYFGGCPTVSVPGRTFPVDVRYLEDAVELCDYIVEDGSPYARRPKRWNSRKADAPGNRAKLASTEEDDAPDPDDDEDDERDGPASSGLGKEAVKRYQPKTISTLDRLDENVIQHELIVSLIERVCLQDAELQAYSAAILVFLPGIADIRKLNDILQAHRVFGSQAFRIFPLHSTISSEDQGSVFALPPKGVRKIVIATNIAETGITIPDITCVIDSGKHREMRFDEKRQLSRLVECFVAKSNAKQRRGRAGRVQKGLCFHLFTKVRHDSYFADHPLPEILRLSLQDLALKLKVMKVRIGTSIEDALTKAMDPPSSVNIQRAISALVEVKALTTSEEITPLGRHLSRLPLDVHMGKFLLTAALMKALDPALTIAATLNSKSPFITPFGREQEADRAKASFAAGNSDFVTCARAFEAWRRSIDNNFARQFCSKNFLSPQNLQQIEELRQQYLGYLIDSGFVQVDAQTKQDLARARFRSGRSRAPLQLPAELSINANSLAVLNAALCTGLYPKLLAIEPRSFQLRTIGNNAPASIHPSSVNFRMRFADLPRGFNHLVYFTIMQSRKLYAWETGAVDDRALILMCGDADFKITSSSLYIDRQRIRFVVSDAKSLLALRVLREQLSRLINASFRSPGKAWSEEQAAFFDLAAEALGRGANDRDRVLQG</sequence>
<feature type="region of interest" description="Disordered" evidence="12">
    <location>
        <begin position="1"/>
        <end position="66"/>
    </location>
</feature>
<dbReference type="InterPro" id="IPR015940">
    <property type="entry name" value="UBA"/>
</dbReference>
<dbReference type="InterPro" id="IPR027417">
    <property type="entry name" value="P-loop_NTPase"/>
</dbReference>
<feature type="region of interest" description="Disordered" evidence="12">
    <location>
        <begin position="912"/>
        <end position="960"/>
    </location>
</feature>
<dbReference type="Gene3D" id="3.40.50.300">
    <property type="entry name" value="P-loop containing nucleotide triphosphate hydrolases"/>
    <property type="match status" value="2"/>
</dbReference>
<evidence type="ECO:0000256" key="6">
    <source>
        <dbReference type="ARBA" id="ARBA00022801"/>
    </source>
</evidence>
<keyword evidence="4" id="KW-0934">Plastid</keyword>
<evidence type="ECO:0000259" key="15">
    <source>
        <dbReference type="PROSITE" id="PS51194"/>
    </source>
</evidence>
<dbReference type="SMART" id="SM00847">
    <property type="entry name" value="HA2"/>
    <property type="match status" value="1"/>
</dbReference>
<dbReference type="CDD" id="cd17917">
    <property type="entry name" value="DEXHc_RHA-like"/>
    <property type="match status" value="1"/>
</dbReference>
<dbReference type="SMART" id="SM00487">
    <property type="entry name" value="DEXDc"/>
    <property type="match status" value="1"/>
</dbReference>
<organism evidence="16 17">
    <name type="scientific">Tilletiopsis washingtonensis</name>
    <dbReference type="NCBI Taxonomy" id="58919"/>
    <lineage>
        <taxon>Eukaryota</taxon>
        <taxon>Fungi</taxon>
        <taxon>Dikarya</taxon>
        <taxon>Basidiomycota</taxon>
        <taxon>Ustilaginomycotina</taxon>
        <taxon>Exobasidiomycetes</taxon>
        <taxon>Entylomatales</taxon>
        <taxon>Entylomatales incertae sedis</taxon>
        <taxon>Tilletiopsis</taxon>
    </lineage>
</organism>
<dbReference type="SMART" id="SM00490">
    <property type="entry name" value="HELICc"/>
    <property type="match status" value="1"/>
</dbReference>
<dbReference type="InterPro" id="IPR048333">
    <property type="entry name" value="HA2_WH"/>
</dbReference>
<protein>
    <recommendedName>
        <fullName evidence="2">RNA helicase</fullName>
        <ecNumber evidence="2">3.6.4.13</ecNumber>
    </recommendedName>
</protein>
<proteinExistence type="predicted"/>
<dbReference type="GO" id="GO:0003724">
    <property type="term" value="F:RNA helicase activity"/>
    <property type="evidence" value="ECO:0007669"/>
    <property type="project" value="UniProtKB-EC"/>
</dbReference>
<dbReference type="PANTHER" id="PTHR18934:SF145">
    <property type="entry name" value="ATP-DEPENDENT RNA HELICASE DHX57-RELATED"/>
    <property type="match status" value="1"/>
</dbReference>
<feature type="compositionally biased region" description="Basic and acidic residues" evidence="12">
    <location>
        <begin position="200"/>
        <end position="212"/>
    </location>
</feature>
<keyword evidence="9" id="KW-0694">RNA-binding</keyword>
<dbReference type="InterPro" id="IPR011545">
    <property type="entry name" value="DEAD/DEAH_box_helicase_dom"/>
</dbReference>
<gene>
    <name evidence="16" type="ORF">FA09DRAFT_332057</name>
</gene>
<feature type="region of interest" description="Disordered" evidence="12">
    <location>
        <begin position="385"/>
        <end position="455"/>
    </location>
</feature>
<evidence type="ECO:0000256" key="10">
    <source>
        <dbReference type="ARBA" id="ARBA00022946"/>
    </source>
</evidence>
<dbReference type="PANTHER" id="PTHR18934">
    <property type="entry name" value="ATP-DEPENDENT RNA HELICASE"/>
    <property type="match status" value="1"/>
</dbReference>
<dbReference type="FunFam" id="3.40.50.300:FF:000500">
    <property type="entry name" value="ATP-dependent RNA helicase DHX29"/>
    <property type="match status" value="1"/>
</dbReference>
<feature type="domain" description="Helicase ATP-binding" evidence="14">
    <location>
        <begin position="710"/>
        <end position="880"/>
    </location>
</feature>
<dbReference type="OrthoDB" id="5600252at2759"/>
<evidence type="ECO:0000256" key="12">
    <source>
        <dbReference type="SAM" id="MobiDB-lite"/>
    </source>
</evidence>
<evidence type="ECO:0000256" key="3">
    <source>
        <dbReference type="ARBA" id="ARBA00022528"/>
    </source>
</evidence>